<sequence>LGFLALVLCIMAYSEDTRIALIVGPIWLIGLAIVYYMKGFHKIDETPNSKIS</sequence>
<organism evidence="2 3">
    <name type="scientific">Bacillus wiedmannii</name>
    <dbReference type="NCBI Taxonomy" id="1890302"/>
    <lineage>
        <taxon>Bacteria</taxon>
        <taxon>Bacillati</taxon>
        <taxon>Bacillota</taxon>
        <taxon>Bacilli</taxon>
        <taxon>Bacillales</taxon>
        <taxon>Bacillaceae</taxon>
        <taxon>Bacillus</taxon>
        <taxon>Bacillus cereus group</taxon>
    </lineage>
</organism>
<evidence type="ECO:0000256" key="1">
    <source>
        <dbReference type="SAM" id="Phobius"/>
    </source>
</evidence>
<keyword evidence="1" id="KW-0472">Membrane</keyword>
<feature type="non-terminal residue" evidence="2">
    <location>
        <position position="1"/>
    </location>
</feature>
<accession>A0A4U3B2J8</accession>
<gene>
    <name evidence="2" type="ORF">FC699_12380</name>
</gene>
<keyword evidence="1" id="KW-1133">Transmembrane helix</keyword>
<comment type="caution">
    <text evidence="2">The sequence shown here is derived from an EMBL/GenBank/DDBJ whole genome shotgun (WGS) entry which is preliminary data.</text>
</comment>
<keyword evidence="1" id="KW-0812">Transmembrane</keyword>
<reference evidence="2 3" key="1">
    <citation type="journal article" date="2019" name="Environ. Microbiol.">
        <title>An active ?-lactamase is a part of an orchestrated cell wall stress resistance network of Bacillus subtilis and related rhizosphere species.</title>
        <authorList>
            <person name="Bucher T."/>
            <person name="Keren-Paz A."/>
            <person name="Hausser J."/>
            <person name="Olender T."/>
            <person name="Cytryn E."/>
            <person name="Kolodkin-Gal I."/>
        </authorList>
    </citation>
    <scope>NUCLEOTIDE SEQUENCE [LARGE SCALE GENOMIC DNA]</scope>
    <source>
        <strain evidence="2 3">I5</strain>
    </source>
</reference>
<dbReference type="Proteomes" id="UP000305222">
    <property type="component" value="Unassembled WGS sequence"/>
</dbReference>
<dbReference type="AlphaFoldDB" id="A0A4U3B2J8"/>
<dbReference type="EMBL" id="SZON01000452">
    <property type="protein sequence ID" value="TKI95804.1"/>
    <property type="molecule type" value="Genomic_DNA"/>
</dbReference>
<protein>
    <submittedName>
        <fullName evidence="2">Amino acid permease</fullName>
    </submittedName>
</protein>
<evidence type="ECO:0000313" key="3">
    <source>
        <dbReference type="Proteomes" id="UP000305222"/>
    </source>
</evidence>
<name>A0A4U3B2J8_9BACI</name>
<feature type="transmembrane region" description="Helical" evidence="1">
    <location>
        <begin position="19"/>
        <end position="37"/>
    </location>
</feature>
<evidence type="ECO:0000313" key="2">
    <source>
        <dbReference type="EMBL" id="TKI95804.1"/>
    </source>
</evidence>
<proteinExistence type="predicted"/>